<name>A0ABW3B8Y9_9FLAO</name>
<evidence type="ECO:0000313" key="4">
    <source>
        <dbReference type="EMBL" id="MFD0799258.1"/>
    </source>
</evidence>
<dbReference type="PANTHER" id="PTHR21240:SF28">
    <property type="entry name" value="ISO-OROTATE DECARBOXYLASE (EUROFUNG)"/>
    <property type="match status" value="1"/>
</dbReference>
<dbReference type="EMBL" id="JBHTHY010000022">
    <property type="protein sequence ID" value="MFD0799258.1"/>
    <property type="molecule type" value="Genomic_DNA"/>
</dbReference>
<dbReference type="Proteomes" id="UP001597012">
    <property type="component" value="Unassembled WGS sequence"/>
</dbReference>
<protein>
    <submittedName>
        <fullName evidence="4">Amidohydrolase family protein</fullName>
    </submittedName>
</protein>
<evidence type="ECO:0000313" key="5">
    <source>
        <dbReference type="Proteomes" id="UP001597012"/>
    </source>
</evidence>
<dbReference type="InterPro" id="IPR032466">
    <property type="entry name" value="Metal_Hydrolase"/>
</dbReference>
<dbReference type="Gene3D" id="3.20.20.140">
    <property type="entry name" value="Metal-dependent hydrolases"/>
    <property type="match status" value="1"/>
</dbReference>
<feature type="region of interest" description="Disordered" evidence="2">
    <location>
        <begin position="295"/>
        <end position="314"/>
    </location>
</feature>
<evidence type="ECO:0000259" key="3">
    <source>
        <dbReference type="Pfam" id="PF04909"/>
    </source>
</evidence>
<feature type="domain" description="Amidohydrolase-related" evidence="3">
    <location>
        <begin position="51"/>
        <end position="361"/>
    </location>
</feature>
<proteinExistence type="predicted"/>
<dbReference type="SUPFAM" id="SSF51556">
    <property type="entry name" value="Metallo-dependent hydrolases"/>
    <property type="match status" value="1"/>
</dbReference>
<reference evidence="5" key="1">
    <citation type="journal article" date="2019" name="Int. J. Syst. Evol. Microbiol.">
        <title>The Global Catalogue of Microorganisms (GCM) 10K type strain sequencing project: providing services to taxonomists for standard genome sequencing and annotation.</title>
        <authorList>
            <consortium name="The Broad Institute Genomics Platform"/>
            <consortium name="The Broad Institute Genome Sequencing Center for Infectious Disease"/>
            <person name="Wu L."/>
            <person name="Ma J."/>
        </authorList>
    </citation>
    <scope>NUCLEOTIDE SEQUENCE [LARGE SCALE GENOMIC DNA]</scope>
    <source>
        <strain evidence="5">CCUG 61948</strain>
    </source>
</reference>
<keyword evidence="5" id="KW-1185">Reference proteome</keyword>
<accession>A0ABW3B8Y9</accession>
<dbReference type="InterPro" id="IPR032465">
    <property type="entry name" value="ACMSD"/>
</dbReference>
<dbReference type="RefSeq" id="WP_379936192.1">
    <property type="nucleotide sequence ID" value="NZ_JBHTHY010000022.1"/>
</dbReference>
<dbReference type="PANTHER" id="PTHR21240">
    <property type="entry name" value="2-AMINO-3-CARBOXYLMUCONATE-6-SEMIALDEHYDE DECARBOXYLASE"/>
    <property type="match status" value="1"/>
</dbReference>
<feature type="compositionally biased region" description="Basic and acidic residues" evidence="2">
    <location>
        <begin position="305"/>
        <end position="314"/>
    </location>
</feature>
<sequence length="363" mass="41670">MKTKLIFLFVLAFVSCKQNSKGPNAKVKAIAKNNVDKIDKIDIHSHFRYDTDYLKSFMDNNNMKAVLVDVAQHNTDDSTKVNRSWDNYLALSKQYPDIFLLCSSLIGIGIDDPKYTEKEISRLKKEIRQGAKMVKVWKNFGMITKDASGKFIQIDDVRLQPIWDFLSSENIPVMAHIGEPLQAWTPLDPKNPHFSYYKNNPQYHAYTSPEVPSYETIIAARDKWAQNNSNLKILGAHNGSMSHDVDMIAERLDKFPNFNIELAARFGDLVRQDSDKVKAFFEQYQNRIHFGTDFGNYDPPTGMSPEERKKEEQDLKTGYDQLHLYLSSTDTVEIRGQVNKGLGLSTEVLHKIYVTNTINFLEL</sequence>
<evidence type="ECO:0000256" key="2">
    <source>
        <dbReference type="SAM" id="MobiDB-lite"/>
    </source>
</evidence>
<dbReference type="Pfam" id="PF04909">
    <property type="entry name" value="Amidohydro_2"/>
    <property type="match status" value="1"/>
</dbReference>
<organism evidence="4 5">
    <name type="scientific">Maribacter chungangensis</name>
    <dbReference type="NCBI Taxonomy" id="1069117"/>
    <lineage>
        <taxon>Bacteria</taxon>
        <taxon>Pseudomonadati</taxon>
        <taxon>Bacteroidota</taxon>
        <taxon>Flavobacteriia</taxon>
        <taxon>Flavobacteriales</taxon>
        <taxon>Flavobacteriaceae</taxon>
        <taxon>Maribacter</taxon>
    </lineage>
</organism>
<evidence type="ECO:0000256" key="1">
    <source>
        <dbReference type="ARBA" id="ARBA00023239"/>
    </source>
</evidence>
<keyword evidence="1" id="KW-0456">Lyase</keyword>
<comment type="caution">
    <text evidence="4">The sequence shown here is derived from an EMBL/GenBank/DDBJ whole genome shotgun (WGS) entry which is preliminary data.</text>
</comment>
<dbReference type="PROSITE" id="PS51257">
    <property type="entry name" value="PROKAR_LIPOPROTEIN"/>
    <property type="match status" value="1"/>
</dbReference>
<dbReference type="InterPro" id="IPR006680">
    <property type="entry name" value="Amidohydro-rel"/>
</dbReference>
<gene>
    <name evidence="4" type="ORF">ACFQZJ_17435</name>
</gene>